<sequence>MADIEIKGLDRLRAKLQRLPGILHDSIKNANYDIVEKAEGYAVRELQSSVKHGTGELARSLKYEVVDKDGNVVGRLWSDSPISAYRELGTGIHGQESYKDLPLGQSIAYRQTPWFIPVDEVEGDLTALYGMPKMKFGDKEYYRTNGQPARQFMVPAIHKVKDESETIIKNRVQQDLHEKLGGSS</sequence>
<evidence type="ECO:0000313" key="2">
    <source>
        <dbReference type="Proteomes" id="UP000286907"/>
    </source>
</evidence>
<dbReference type="EMBL" id="CP029684">
    <property type="protein sequence ID" value="QAS70261.1"/>
    <property type="molecule type" value="Genomic_DNA"/>
</dbReference>
<dbReference type="Proteomes" id="UP000286907">
    <property type="component" value="Chromosome"/>
</dbReference>
<name>A0ABX5QN94_9LACO</name>
<protein>
    <submittedName>
        <fullName evidence="1">HK97 gp10 family phage protein</fullName>
    </submittedName>
</protein>
<proteinExistence type="predicted"/>
<evidence type="ECO:0000313" key="1">
    <source>
        <dbReference type="EMBL" id="QAS70261.1"/>
    </source>
</evidence>
<gene>
    <name evidence="1" type="ORF">DLJ48_06865</name>
</gene>
<keyword evidence="2" id="KW-1185">Reference proteome</keyword>
<reference evidence="1 2" key="1">
    <citation type="journal article" date="2019" name="Syst. Appl. Microbiol.">
        <title>Oenococcus sicerae sp. nov., isolated from French cider.</title>
        <authorList>
            <person name="Cousin F.J."/>
            <person name="Le Guellec R."/>
            <person name="Chagnot C."/>
            <person name="Goux D."/>
            <person name="Dalmasso M."/>
            <person name="Laplace J.M."/>
            <person name="Cretenet M."/>
        </authorList>
    </citation>
    <scope>NUCLEOTIDE SEQUENCE [LARGE SCALE GENOMIC DNA]</scope>
    <source>
        <strain evidence="1 2">UCMA 15228</strain>
    </source>
</reference>
<dbReference type="RefSeq" id="WP_128686731.1">
    <property type="nucleotide sequence ID" value="NZ_CP029684.2"/>
</dbReference>
<organism evidence="1 2">
    <name type="scientific">Oenococcus sicerae</name>
    <dbReference type="NCBI Taxonomy" id="2203724"/>
    <lineage>
        <taxon>Bacteria</taxon>
        <taxon>Bacillati</taxon>
        <taxon>Bacillota</taxon>
        <taxon>Bacilli</taxon>
        <taxon>Lactobacillales</taxon>
        <taxon>Lactobacillaceae</taxon>
        <taxon>Oenococcus</taxon>
    </lineage>
</organism>
<accession>A0ABX5QN94</accession>